<proteinExistence type="predicted"/>
<evidence type="ECO:0000256" key="1">
    <source>
        <dbReference type="SAM" id="MobiDB-lite"/>
    </source>
</evidence>
<gene>
    <name evidence="2" type="ORF">LSH36_666g01017</name>
</gene>
<comment type="caution">
    <text evidence="2">The sequence shown here is derived from an EMBL/GenBank/DDBJ whole genome shotgun (WGS) entry which is preliminary data.</text>
</comment>
<protein>
    <submittedName>
        <fullName evidence="2">Uncharacterized protein</fullName>
    </submittedName>
</protein>
<dbReference type="Proteomes" id="UP001208570">
    <property type="component" value="Unassembled WGS sequence"/>
</dbReference>
<sequence>MKGTGFSCRSAKELKQKKQQLCSEVKAKFNTGILTGDIGEEATLPTAMPDDVKTVGTKAKDLRTNTGNNEAPTSKKLKLTIDEEILMISKKQNSIIKEGSKTISSLLVQLNTLFKELVSVQTKLTSRWSHHNIPL</sequence>
<evidence type="ECO:0000313" key="3">
    <source>
        <dbReference type="Proteomes" id="UP001208570"/>
    </source>
</evidence>
<evidence type="ECO:0000313" key="2">
    <source>
        <dbReference type="EMBL" id="KAK2145659.1"/>
    </source>
</evidence>
<feature type="region of interest" description="Disordered" evidence="1">
    <location>
        <begin position="48"/>
        <end position="73"/>
    </location>
</feature>
<organism evidence="2 3">
    <name type="scientific">Paralvinella palmiformis</name>
    <dbReference type="NCBI Taxonomy" id="53620"/>
    <lineage>
        <taxon>Eukaryota</taxon>
        <taxon>Metazoa</taxon>
        <taxon>Spiralia</taxon>
        <taxon>Lophotrochozoa</taxon>
        <taxon>Annelida</taxon>
        <taxon>Polychaeta</taxon>
        <taxon>Sedentaria</taxon>
        <taxon>Canalipalpata</taxon>
        <taxon>Terebellida</taxon>
        <taxon>Terebelliformia</taxon>
        <taxon>Alvinellidae</taxon>
        <taxon>Paralvinella</taxon>
    </lineage>
</organism>
<name>A0AAD9MWJ9_9ANNE</name>
<keyword evidence="3" id="KW-1185">Reference proteome</keyword>
<feature type="compositionally biased region" description="Basic and acidic residues" evidence="1">
    <location>
        <begin position="50"/>
        <end position="63"/>
    </location>
</feature>
<reference evidence="2" key="1">
    <citation type="journal article" date="2023" name="Mol. Biol. Evol.">
        <title>Third-Generation Sequencing Reveals the Adaptive Role of the Epigenome in Three Deep-Sea Polychaetes.</title>
        <authorList>
            <person name="Perez M."/>
            <person name="Aroh O."/>
            <person name="Sun Y."/>
            <person name="Lan Y."/>
            <person name="Juniper S.K."/>
            <person name="Young C.R."/>
            <person name="Angers B."/>
            <person name="Qian P.Y."/>
        </authorList>
    </citation>
    <scope>NUCLEOTIDE SEQUENCE</scope>
    <source>
        <strain evidence="2">P08H-3</strain>
    </source>
</reference>
<accession>A0AAD9MWJ9</accession>
<dbReference type="EMBL" id="JAODUP010000666">
    <property type="protein sequence ID" value="KAK2145659.1"/>
    <property type="molecule type" value="Genomic_DNA"/>
</dbReference>
<dbReference type="AlphaFoldDB" id="A0AAD9MWJ9"/>